<dbReference type="Gene3D" id="3.40.1440.10">
    <property type="entry name" value="GIY-YIG endonuclease"/>
    <property type="match status" value="1"/>
</dbReference>
<keyword evidence="9" id="KW-1185">Reference proteome</keyword>
<sequence length="334" mass="38991">MKKGLLEQAKNLPEQPGVYLMKDSNDIIIYIGKSKNLRNRVTSYFYDIKDRSSKIENLTNNIRNFKYITCDNELDALLFENKLIKLHKPRYNTLLKNYNNYIYIVLNMRRGYYELNWSYDEEEINGNIFGPFNSLNLVENYINMVNITYNLKKCNGFRGEKCLEYHIGNCSAPCAGEITEEEYNCVFSEIISFLKGESGAPIERAKEQMKLASEKLDFNSAARLRDMIKASELLVNQQNIINDNDLNGALIYVLKTVENKFKIYFIKNLNIIYTEVFDSNDLEDILSKCNENLQGIFNDEVVCTSLKENIDEKLILYSFITREGSIFKYDKEEK</sequence>
<dbReference type="InterPro" id="IPR001943">
    <property type="entry name" value="UVR_dom"/>
</dbReference>
<dbReference type="InterPro" id="IPR000305">
    <property type="entry name" value="GIY-YIG_endonuc"/>
</dbReference>
<evidence type="ECO:0000259" key="6">
    <source>
        <dbReference type="PROSITE" id="PS50151"/>
    </source>
</evidence>
<evidence type="ECO:0000256" key="5">
    <source>
        <dbReference type="ARBA" id="ARBA00023204"/>
    </source>
</evidence>
<dbReference type="FunFam" id="3.40.1440.10:FF:000001">
    <property type="entry name" value="UvrABC system protein C"/>
    <property type="match status" value="1"/>
</dbReference>
<evidence type="ECO:0000256" key="2">
    <source>
        <dbReference type="ARBA" id="ARBA00022763"/>
    </source>
</evidence>
<keyword evidence="4" id="KW-0267">Excision nuclease</keyword>
<dbReference type="Gene3D" id="4.10.860.10">
    <property type="entry name" value="UVR domain"/>
    <property type="match status" value="1"/>
</dbReference>
<dbReference type="Proteomes" id="UP001056429">
    <property type="component" value="Unassembled WGS sequence"/>
</dbReference>
<dbReference type="InterPro" id="IPR050066">
    <property type="entry name" value="UvrABC_protein_C"/>
</dbReference>
<dbReference type="PROSITE" id="PS50151">
    <property type="entry name" value="UVR"/>
    <property type="match status" value="1"/>
</dbReference>
<dbReference type="InterPro" id="IPR036876">
    <property type="entry name" value="UVR_dom_sf"/>
</dbReference>
<evidence type="ECO:0000256" key="3">
    <source>
        <dbReference type="ARBA" id="ARBA00022769"/>
    </source>
</evidence>
<comment type="caution">
    <text evidence="8">The sequence shown here is derived from an EMBL/GenBank/DDBJ whole genome shotgun (WGS) entry which is preliminary data.</text>
</comment>
<dbReference type="PANTHER" id="PTHR30562">
    <property type="entry name" value="UVRC/OXIDOREDUCTASE"/>
    <property type="match status" value="1"/>
</dbReference>
<accession>A0A9J6P5J7</accession>
<protein>
    <submittedName>
        <fullName evidence="8">GIY-YIG nuclease family protein</fullName>
    </submittedName>
</protein>
<reference evidence="8" key="2">
    <citation type="submission" date="2021-04" db="EMBL/GenBank/DDBJ databases">
        <authorList>
            <person name="Dong X."/>
        </authorList>
    </citation>
    <scope>NUCLEOTIDE SEQUENCE</scope>
    <source>
        <strain evidence="8">ZWT</strain>
    </source>
</reference>
<evidence type="ECO:0000256" key="1">
    <source>
        <dbReference type="ARBA" id="ARBA00022490"/>
    </source>
</evidence>
<dbReference type="PROSITE" id="PS50164">
    <property type="entry name" value="GIY_YIG"/>
    <property type="match status" value="1"/>
</dbReference>
<dbReference type="InterPro" id="IPR047296">
    <property type="entry name" value="GIY-YIG_UvrC_Cho"/>
</dbReference>
<proteinExistence type="predicted"/>
<name>A0A9J6P5J7_9CLOT</name>
<dbReference type="CDD" id="cd10434">
    <property type="entry name" value="GIY-YIG_UvrC_Cho"/>
    <property type="match status" value="1"/>
</dbReference>
<feature type="domain" description="UVR" evidence="6">
    <location>
        <begin position="199"/>
        <end position="234"/>
    </location>
</feature>
<dbReference type="RefSeq" id="WP_250861248.1">
    <property type="nucleotide sequence ID" value="NZ_JAGSOJ010000005.1"/>
</dbReference>
<dbReference type="EMBL" id="JAGSOJ010000005">
    <property type="protein sequence ID" value="MCM1992090.1"/>
    <property type="molecule type" value="Genomic_DNA"/>
</dbReference>
<dbReference type="PANTHER" id="PTHR30562:SF1">
    <property type="entry name" value="UVRABC SYSTEM PROTEIN C"/>
    <property type="match status" value="1"/>
</dbReference>
<feature type="domain" description="GIY-YIG" evidence="7">
    <location>
        <begin position="14"/>
        <end position="93"/>
    </location>
</feature>
<organism evidence="8 9">
    <name type="scientific">Oceanirhabdus seepicola</name>
    <dbReference type="NCBI Taxonomy" id="2828781"/>
    <lineage>
        <taxon>Bacteria</taxon>
        <taxon>Bacillati</taxon>
        <taxon>Bacillota</taxon>
        <taxon>Clostridia</taxon>
        <taxon>Eubacteriales</taxon>
        <taxon>Clostridiaceae</taxon>
        <taxon>Oceanirhabdus</taxon>
    </lineage>
</organism>
<dbReference type="GO" id="GO:0009380">
    <property type="term" value="C:excinuclease repair complex"/>
    <property type="evidence" value="ECO:0007669"/>
    <property type="project" value="TreeGrafter"/>
</dbReference>
<dbReference type="AlphaFoldDB" id="A0A9J6P5J7"/>
<keyword evidence="1" id="KW-0963">Cytoplasm</keyword>
<dbReference type="GO" id="GO:0006289">
    <property type="term" value="P:nucleotide-excision repair"/>
    <property type="evidence" value="ECO:0007669"/>
    <property type="project" value="InterPro"/>
</dbReference>
<dbReference type="Pfam" id="PF02151">
    <property type="entry name" value="UVR"/>
    <property type="match status" value="1"/>
</dbReference>
<gene>
    <name evidence="8" type="ORF">KDK92_20370</name>
</gene>
<evidence type="ECO:0000256" key="4">
    <source>
        <dbReference type="ARBA" id="ARBA00022881"/>
    </source>
</evidence>
<evidence type="ECO:0000313" key="8">
    <source>
        <dbReference type="EMBL" id="MCM1992090.1"/>
    </source>
</evidence>
<dbReference type="SUPFAM" id="SSF46600">
    <property type="entry name" value="C-terminal UvrC-binding domain of UvrB"/>
    <property type="match status" value="1"/>
</dbReference>
<dbReference type="SUPFAM" id="SSF82771">
    <property type="entry name" value="GIY-YIG endonuclease"/>
    <property type="match status" value="1"/>
</dbReference>
<reference evidence="8" key="1">
    <citation type="journal article" date="2021" name="mSystems">
        <title>Bacteria and Archaea Synergistically Convert Glycine Betaine to Biogenic Methane in the Formosa Cold Seep of the South China Sea.</title>
        <authorList>
            <person name="Li L."/>
            <person name="Zhang W."/>
            <person name="Zhang S."/>
            <person name="Song L."/>
            <person name="Sun Q."/>
            <person name="Zhang H."/>
            <person name="Xiang H."/>
            <person name="Dong X."/>
        </authorList>
    </citation>
    <scope>NUCLEOTIDE SEQUENCE</scope>
    <source>
        <strain evidence="8">ZWT</strain>
    </source>
</reference>
<dbReference type="InterPro" id="IPR035901">
    <property type="entry name" value="GIY-YIG_endonuc_sf"/>
</dbReference>
<keyword evidence="2" id="KW-0227">DNA damage</keyword>
<dbReference type="SMART" id="SM00465">
    <property type="entry name" value="GIYc"/>
    <property type="match status" value="1"/>
</dbReference>
<evidence type="ECO:0000259" key="7">
    <source>
        <dbReference type="PROSITE" id="PS50164"/>
    </source>
</evidence>
<evidence type="ECO:0000313" key="9">
    <source>
        <dbReference type="Proteomes" id="UP001056429"/>
    </source>
</evidence>
<keyword evidence="3" id="KW-0228">DNA excision</keyword>
<keyword evidence="5" id="KW-0234">DNA repair</keyword>
<dbReference type="Pfam" id="PF01541">
    <property type="entry name" value="GIY-YIG"/>
    <property type="match status" value="1"/>
</dbReference>
<dbReference type="GO" id="GO:0004518">
    <property type="term" value="F:nuclease activity"/>
    <property type="evidence" value="ECO:0007669"/>
    <property type="project" value="UniProtKB-KW"/>
</dbReference>